<feature type="compositionally biased region" description="Polar residues" evidence="1">
    <location>
        <begin position="569"/>
        <end position="585"/>
    </location>
</feature>
<gene>
    <name evidence="3" type="ORF">PVSEL_0402150</name>
</gene>
<dbReference type="VEuPathDB" id="PlasmoDB:PVVCY_0300040"/>
<feature type="compositionally biased region" description="Gly residues" evidence="1">
    <location>
        <begin position="463"/>
        <end position="475"/>
    </location>
</feature>
<feature type="compositionally biased region" description="Polar residues" evidence="1">
    <location>
        <begin position="624"/>
        <end position="649"/>
    </location>
</feature>
<protein>
    <submittedName>
        <fullName evidence="3">PIR protein CIR protein</fullName>
    </submittedName>
</protein>
<dbReference type="VEuPathDB" id="PlasmoDB:PVPCR_0301800"/>
<feature type="compositionally biased region" description="Polar residues" evidence="1">
    <location>
        <begin position="348"/>
        <end position="369"/>
    </location>
</feature>
<dbReference type="VEuPathDB" id="PlasmoDB:PVSEL_0402150"/>
<sequence length="813" mass="91155">MADKACKFLRDADDVFTNEIVNEDKFNNSSAFILRCPYENGTPRGCKNNYERINALGGYLYQNLASIADNFKGEGNNANRHIEIFTMWLGDKLYKLENNYKATLEQSYNNHLKKSMGIVDYWNLLDNKQSYKEANVWYMSELYSLLKYICDLANEYNKNPKSKQIETLSNKCYQKFIVIYNNIKDCYSYFHLLQNLKNIYDGIRNAAVRKNASSSSPANRYRGLALKYVMNASTIPIVELTTIKWNKKFTSESDKILDFNTQKCVELNTETTKKQQEFESKKKQKAEPQTGNDKSGSDKSGNDKSGNDKSGNDKSGSNKLGTKANQRPKKPTKPKKPVIQKRIRQQRLRSQPQQKPVTSQLSSEPQKQIQLPPAELQSPGSRADPQPATPHDPTILPPSPGPSQPKKTESPPEQPQQQPQSGPSTADSPPPQKGTPLPKPQERGSDSKNEPNTSDNGKENRGGASGGNGNTGDGSNGPVSSTLGGSFDLWSPFRGFLLNGTKIYNKTSQFIKESQQMLNDAKDKISNAYDNAVNNLKGAYSVSSSYFSDIISNISIQFNQVATPPKPGNSGNSMSQNNDQSQKNGSPSLTPPKDPPPQTSTLNLPLPDPLPTPSQHLQIPPLPNSTQQKHLSSPTQPITHNPTTIDPSNHKANTQLVILPNFNFNLKKPWNIFPTTWNGSGDCKPEIKFMNITLVCCTPEQCSLTGISVTLILIPIILSIAYKYLSREWTKKSEKKNMKRVIKLVDGNRKTKIIISSYDKKKDLKPVINSVDRKKYPLLNIYKLMQADPIPFINLFFLLIFFVYKRKSDFLEL</sequence>
<feature type="compositionally biased region" description="Basic residues" evidence="1">
    <location>
        <begin position="326"/>
        <end position="347"/>
    </location>
</feature>
<accession>A0A6V7SIH6</accession>
<dbReference type="VEuPathDB" id="PlasmoDB:PVLDE_1104950"/>
<feature type="compositionally biased region" description="Pro residues" evidence="1">
    <location>
        <begin position="428"/>
        <end position="439"/>
    </location>
</feature>
<dbReference type="VEuPathDB" id="PlasmoDB:PVLDE_0904970"/>
<dbReference type="EMBL" id="LR865425">
    <property type="protein sequence ID" value="CAD2098159.1"/>
    <property type="molecule type" value="Genomic_DNA"/>
</dbReference>
<dbReference type="VEuPathDB" id="PlasmoDB:PVPCR_0201760"/>
<organism evidence="3 4">
    <name type="scientific">Plasmodium vinckei</name>
    <dbReference type="NCBI Taxonomy" id="5860"/>
    <lineage>
        <taxon>Eukaryota</taxon>
        <taxon>Sar</taxon>
        <taxon>Alveolata</taxon>
        <taxon>Apicomplexa</taxon>
        <taxon>Aconoidasida</taxon>
        <taxon>Haemosporida</taxon>
        <taxon>Plasmodiidae</taxon>
        <taxon>Plasmodium</taxon>
        <taxon>Plasmodium (Vinckeia)</taxon>
    </lineage>
</organism>
<name>A0A6V7SIH6_PLAVN</name>
<dbReference type="Pfam" id="PF06022">
    <property type="entry name" value="Cir_Bir_Yir"/>
    <property type="match status" value="1"/>
</dbReference>
<proteinExistence type="predicted"/>
<dbReference type="AlphaFoldDB" id="A0A6V7SIH6"/>
<feature type="compositionally biased region" description="Low complexity" evidence="1">
    <location>
        <begin position="415"/>
        <end position="425"/>
    </location>
</feature>
<feature type="compositionally biased region" description="Basic and acidic residues" evidence="1">
    <location>
        <begin position="440"/>
        <end position="449"/>
    </location>
</feature>
<dbReference type="InterPro" id="IPR006477">
    <property type="entry name" value="Yir_bir_cir"/>
</dbReference>
<feature type="compositionally biased region" description="Pro residues" evidence="1">
    <location>
        <begin position="387"/>
        <end position="403"/>
    </location>
</feature>
<reference evidence="3 4" key="1">
    <citation type="submission" date="2020-08" db="EMBL/GenBank/DDBJ databases">
        <authorList>
            <person name="Ramaprasad A."/>
        </authorList>
    </citation>
    <scope>NUCLEOTIDE SEQUENCE [LARGE SCALE GENOMIC DNA]</scope>
</reference>
<keyword evidence="2" id="KW-0812">Transmembrane</keyword>
<dbReference type="VEuPathDB" id="PlasmoDB:PVBDA_0402200"/>
<feature type="region of interest" description="Disordered" evidence="1">
    <location>
        <begin position="274"/>
        <end position="480"/>
    </location>
</feature>
<evidence type="ECO:0000256" key="2">
    <source>
        <dbReference type="SAM" id="Phobius"/>
    </source>
</evidence>
<dbReference type="Proteomes" id="UP000515697">
    <property type="component" value="Chromosome PVSEL_04"/>
</dbReference>
<dbReference type="VEuPathDB" id="PlasmoDB:PVVCY_0301740"/>
<feature type="region of interest" description="Disordered" evidence="1">
    <location>
        <begin position="562"/>
        <end position="649"/>
    </location>
</feature>
<feature type="compositionally biased region" description="Pro residues" evidence="1">
    <location>
        <begin position="589"/>
        <end position="598"/>
    </location>
</feature>
<keyword evidence="2" id="KW-0472">Membrane</keyword>
<evidence type="ECO:0000256" key="1">
    <source>
        <dbReference type="SAM" id="MobiDB-lite"/>
    </source>
</evidence>
<feature type="transmembrane region" description="Helical" evidence="2">
    <location>
        <begin position="704"/>
        <end position="725"/>
    </location>
</feature>
<feature type="compositionally biased region" description="Basic and acidic residues" evidence="1">
    <location>
        <begin position="295"/>
        <end position="312"/>
    </location>
</feature>
<evidence type="ECO:0000313" key="4">
    <source>
        <dbReference type="Proteomes" id="UP000515697"/>
    </source>
</evidence>
<feature type="transmembrane region" description="Helical" evidence="2">
    <location>
        <begin position="784"/>
        <end position="804"/>
    </location>
</feature>
<keyword evidence="2" id="KW-1133">Transmembrane helix</keyword>
<evidence type="ECO:0000313" key="3">
    <source>
        <dbReference type="EMBL" id="CAD2098159.1"/>
    </source>
</evidence>